<feature type="repeat" description="WD" evidence="2">
    <location>
        <begin position="517"/>
        <end position="547"/>
    </location>
</feature>
<keyword evidence="2" id="KW-0853">WD repeat</keyword>
<dbReference type="Proteomes" id="UP000794436">
    <property type="component" value="Unassembled WGS sequence"/>
</dbReference>
<dbReference type="SUPFAM" id="SSF47473">
    <property type="entry name" value="EF-hand"/>
    <property type="match status" value="1"/>
</dbReference>
<dbReference type="GO" id="GO:0005509">
    <property type="term" value="F:calcium ion binding"/>
    <property type="evidence" value="ECO:0007669"/>
    <property type="project" value="InterPro"/>
</dbReference>
<dbReference type="InterPro" id="IPR036322">
    <property type="entry name" value="WD40_repeat_dom_sf"/>
</dbReference>
<evidence type="ECO:0000256" key="3">
    <source>
        <dbReference type="SAM" id="MobiDB-lite"/>
    </source>
</evidence>
<name>A0A8K1FIX7_PYTOL</name>
<keyword evidence="1" id="KW-0677">Repeat</keyword>
<feature type="region of interest" description="Disordered" evidence="3">
    <location>
        <begin position="875"/>
        <end position="902"/>
    </location>
</feature>
<feature type="domain" description="EF-hand" evidence="4">
    <location>
        <begin position="601"/>
        <end position="636"/>
    </location>
</feature>
<organism evidence="5 6">
    <name type="scientific">Pythium oligandrum</name>
    <name type="common">Mycoparasitic fungus</name>
    <dbReference type="NCBI Taxonomy" id="41045"/>
    <lineage>
        <taxon>Eukaryota</taxon>
        <taxon>Sar</taxon>
        <taxon>Stramenopiles</taxon>
        <taxon>Oomycota</taxon>
        <taxon>Peronosporomycetes</taxon>
        <taxon>Pythiales</taxon>
        <taxon>Pythiaceae</taxon>
        <taxon>Pythium</taxon>
    </lineage>
</organism>
<feature type="repeat" description="WD" evidence="2">
    <location>
        <begin position="320"/>
        <end position="361"/>
    </location>
</feature>
<accession>A0A8K1FIX7</accession>
<evidence type="ECO:0000256" key="1">
    <source>
        <dbReference type="ARBA" id="ARBA00022737"/>
    </source>
</evidence>
<dbReference type="PANTHER" id="PTHR44324">
    <property type="entry name" value="WD40 REPEAT DOMAIN 95"/>
    <property type="match status" value="1"/>
</dbReference>
<reference evidence="5" key="1">
    <citation type="submission" date="2019-03" db="EMBL/GenBank/DDBJ databases">
        <title>Long read genome sequence of the mycoparasitic Pythium oligandrum ATCC 38472 isolated from sugarbeet rhizosphere.</title>
        <authorList>
            <person name="Gaulin E."/>
        </authorList>
    </citation>
    <scope>NUCLEOTIDE SEQUENCE</scope>
    <source>
        <strain evidence="5">ATCC 38472_TT</strain>
    </source>
</reference>
<keyword evidence="6" id="KW-1185">Reference proteome</keyword>
<evidence type="ECO:0000256" key="2">
    <source>
        <dbReference type="PROSITE-ProRule" id="PRU00221"/>
    </source>
</evidence>
<gene>
    <name evidence="5" type="ORF">Poli38472_005152</name>
</gene>
<dbReference type="PANTHER" id="PTHR44324:SF4">
    <property type="entry name" value="WD40 REPEAT DOMAIN 95"/>
    <property type="match status" value="1"/>
</dbReference>
<dbReference type="AlphaFoldDB" id="A0A8K1FIX7"/>
<dbReference type="EMBL" id="SPLM01000073">
    <property type="protein sequence ID" value="TMW62534.1"/>
    <property type="molecule type" value="Genomic_DNA"/>
</dbReference>
<evidence type="ECO:0000259" key="4">
    <source>
        <dbReference type="PROSITE" id="PS50222"/>
    </source>
</evidence>
<dbReference type="InterPro" id="IPR015943">
    <property type="entry name" value="WD40/YVTN_repeat-like_dom_sf"/>
</dbReference>
<protein>
    <recommendedName>
        <fullName evidence="4">EF-hand domain-containing protein</fullName>
    </recommendedName>
</protein>
<comment type="caution">
    <text evidence="5">The sequence shown here is derived from an EMBL/GenBank/DDBJ whole genome shotgun (WGS) entry which is preliminary data.</text>
</comment>
<dbReference type="SMART" id="SM00320">
    <property type="entry name" value="WD40"/>
    <property type="match status" value="8"/>
</dbReference>
<dbReference type="InterPro" id="IPR001680">
    <property type="entry name" value="WD40_rpt"/>
</dbReference>
<sequence>MSLTSVVMSLDREAMENMHRTFNEMQSLQEDEFVAEMLVGLTTQDTAEDERIELTAHLSALFQQIDVRAEGMLNWEDFSTFVSQTSDMVSAVEDNVINKYQADTSPSPMNLVNEIEGMRCLSEIDQIVLYGSKIQGLQLYDLKRGHIKKPPAKMMRGEVTDAVYCPMGDYIVTASSSRVLSFYDSERLHICQQLPTECVQTALALNAPLLYSGGVDGQVTAWDLERHERRHSFFDAKQSVAAISDVEVIHRSDHLACATLDGTIHIVDLSTGKALRSLKGRSTAISLLRYCSDVGYLVSAGTDHTLQVWNPHLEQKIVTLPGHRHQLIGMEVRANTPEVITADQSGIIKIWDLRKFDVVQTIVRELYARDHGTTSSSRSRSRQMTAMCYLAPFERIAIAHSSIFFLDRHEIGDSSGSKSRAIAERRSRTYPDEIDEASKPISVVYNPPQQSFIAIMPSHVVCWDAATGQLTRKASILLNSEVTCVCLANDHHSCFVGCDDGTVARLMMPNGSVIKKVNAHRADVTVVRYLPTQRTVVSGGGDGSIVVSQCDSFEQLYVLNHWRGVRSVRYDFRDDDPVSTDEDIAADYSVPLHLREFFGGTEIERLKYAFGDVDRRRTGKIPVNELPGVLEKAFPSRPCAPVNQHEEDRSRAAHEADYITFAMFMEVLKDAFSGKGKSRSQNQALALANISSLDINEELGVVITASSTDGTFCVWNLKNGAVAGQGTARDCDSDADLSGHPISHVLSLSPLPFFVCVEESSKYISIWSCKPMPPILSHSHMCLLRFPHTSVATHTRGKPDVRRGSNAFLTELKPISSERTDTSSSSGKKECMVRALDWLNTEGNDRRLLCIGDEQGGIGIYDFKAVLSRIEEMKRPRTLQKHQSNLGRSSYSEQPAQEEPASQDMRQYHRDMFPPTLMQKLYQWVAHEGVAVRQVRVAEVENLVQPNRNKRVIVISLAETGPVSLWSIDGQLLGRLNDSFLTEPAIPWKLNVDAEGIKLKSQESAATMLRQVEQRLSVAYNLRGESEASDNRRESSIVGPFWTADHEVRTRRYEWVRLLCVYLRQMS</sequence>
<proteinExistence type="predicted"/>
<dbReference type="InterPro" id="IPR051242">
    <property type="entry name" value="WD-EF-hand_domain"/>
</dbReference>
<feature type="compositionally biased region" description="Polar residues" evidence="3">
    <location>
        <begin position="881"/>
        <end position="895"/>
    </location>
</feature>
<dbReference type="InterPro" id="IPR011992">
    <property type="entry name" value="EF-hand-dom_pair"/>
</dbReference>
<dbReference type="PROSITE" id="PS50222">
    <property type="entry name" value="EF_HAND_2"/>
    <property type="match status" value="1"/>
</dbReference>
<dbReference type="Gene3D" id="2.130.10.10">
    <property type="entry name" value="YVTN repeat-like/Quinoprotein amine dehydrogenase"/>
    <property type="match status" value="4"/>
</dbReference>
<dbReference type="OrthoDB" id="1068471at2759"/>
<dbReference type="SUPFAM" id="SSF50978">
    <property type="entry name" value="WD40 repeat-like"/>
    <property type="match status" value="3"/>
</dbReference>
<evidence type="ECO:0000313" key="6">
    <source>
        <dbReference type="Proteomes" id="UP000794436"/>
    </source>
</evidence>
<dbReference type="PROSITE" id="PS50082">
    <property type="entry name" value="WD_REPEATS_2"/>
    <property type="match status" value="3"/>
</dbReference>
<evidence type="ECO:0000313" key="5">
    <source>
        <dbReference type="EMBL" id="TMW62534.1"/>
    </source>
</evidence>
<dbReference type="InterPro" id="IPR002048">
    <property type="entry name" value="EF_hand_dom"/>
</dbReference>
<feature type="repeat" description="WD" evidence="2">
    <location>
        <begin position="278"/>
        <end position="310"/>
    </location>
</feature>
<dbReference type="PROSITE" id="PS50294">
    <property type="entry name" value="WD_REPEATS_REGION"/>
    <property type="match status" value="1"/>
</dbReference>
<dbReference type="Pfam" id="PF00400">
    <property type="entry name" value="WD40"/>
    <property type="match status" value="2"/>
</dbReference>